<dbReference type="EMBL" id="FQWD01000001">
    <property type="protein sequence ID" value="SHF87359.1"/>
    <property type="molecule type" value="Genomic_DNA"/>
</dbReference>
<dbReference type="OrthoDB" id="9792788at2"/>
<keyword evidence="2" id="KW-0472">Membrane</keyword>
<protein>
    <submittedName>
        <fullName evidence="3">UPF0716 protein FxsA</fullName>
    </submittedName>
</protein>
<evidence type="ECO:0000256" key="1">
    <source>
        <dbReference type="SAM" id="MobiDB-lite"/>
    </source>
</evidence>
<keyword evidence="2" id="KW-0812">Transmembrane</keyword>
<feature type="transmembrane region" description="Helical" evidence="2">
    <location>
        <begin position="26"/>
        <end position="46"/>
    </location>
</feature>
<keyword evidence="2" id="KW-1133">Transmembrane helix</keyword>
<name>A0A1M5F766_9ALTE</name>
<dbReference type="Proteomes" id="UP000184520">
    <property type="component" value="Unassembled WGS sequence"/>
</dbReference>
<feature type="region of interest" description="Disordered" evidence="1">
    <location>
        <begin position="128"/>
        <end position="161"/>
    </location>
</feature>
<feature type="transmembrane region" description="Helical" evidence="2">
    <location>
        <begin position="75"/>
        <end position="100"/>
    </location>
</feature>
<keyword evidence="4" id="KW-1185">Reference proteome</keyword>
<accession>A0A1M5F766</accession>
<dbReference type="Pfam" id="PF04186">
    <property type="entry name" value="FxsA"/>
    <property type="match status" value="1"/>
</dbReference>
<gene>
    <name evidence="3" type="ORF">SAMN05216361_0707</name>
</gene>
<organism evidence="3 4">
    <name type="scientific">Marisediminitalea aggregata</name>
    <dbReference type="NCBI Taxonomy" id="634436"/>
    <lineage>
        <taxon>Bacteria</taxon>
        <taxon>Pseudomonadati</taxon>
        <taxon>Pseudomonadota</taxon>
        <taxon>Gammaproteobacteria</taxon>
        <taxon>Alteromonadales</taxon>
        <taxon>Alteromonadaceae</taxon>
        <taxon>Marisediminitalea</taxon>
    </lineage>
</organism>
<proteinExistence type="predicted"/>
<dbReference type="InterPro" id="IPR007313">
    <property type="entry name" value="FxsA"/>
</dbReference>
<feature type="compositionally biased region" description="Basic and acidic residues" evidence="1">
    <location>
        <begin position="149"/>
        <end position="161"/>
    </location>
</feature>
<dbReference type="AlphaFoldDB" id="A0A1M5F766"/>
<dbReference type="PANTHER" id="PTHR35335">
    <property type="entry name" value="UPF0716 PROTEIN FXSA"/>
    <property type="match status" value="1"/>
</dbReference>
<sequence length="161" mass="17749">MQILLLLFILMPIAEIALLLQVGDMIGGWNTVGLIIVTAFVGAYLVRQEGLSTLQKAQQKMANNEVPGKEMMEGLMLVIAGVLLVTPGFITDIIGFLFVLPFSRQLMAGQLAKHMTVRAVQGGNQSFYYSNTQQRPGNEGDPIEGEYTDTTRTDESKRLDR</sequence>
<reference evidence="4" key="1">
    <citation type="submission" date="2016-11" db="EMBL/GenBank/DDBJ databases">
        <authorList>
            <person name="Varghese N."/>
            <person name="Submissions S."/>
        </authorList>
    </citation>
    <scope>NUCLEOTIDE SEQUENCE [LARGE SCALE GENOMIC DNA]</scope>
    <source>
        <strain evidence="4">CGMCC 1.8995</strain>
    </source>
</reference>
<dbReference type="STRING" id="634436.SAMN05216361_0707"/>
<dbReference type="PANTHER" id="PTHR35335:SF1">
    <property type="entry name" value="UPF0716 PROTEIN FXSA"/>
    <property type="match status" value="1"/>
</dbReference>
<dbReference type="RefSeq" id="WP_084526156.1">
    <property type="nucleotide sequence ID" value="NZ_FQWD01000001.1"/>
</dbReference>
<dbReference type="GO" id="GO:0016020">
    <property type="term" value="C:membrane"/>
    <property type="evidence" value="ECO:0007669"/>
    <property type="project" value="InterPro"/>
</dbReference>
<evidence type="ECO:0000256" key="2">
    <source>
        <dbReference type="SAM" id="Phobius"/>
    </source>
</evidence>
<dbReference type="NCBIfam" id="NF008528">
    <property type="entry name" value="PRK11463.1-2"/>
    <property type="match status" value="1"/>
</dbReference>
<evidence type="ECO:0000313" key="3">
    <source>
        <dbReference type="EMBL" id="SHF87359.1"/>
    </source>
</evidence>
<evidence type="ECO:0000313" key="4">
    <source>
        <dbReference type="Proteomes" id="UP000184520"/>
    </source>
</evidence>